<proteinExistence type="predicted"/>
<dbReference type="EMBL" id="BARV01004661">
    <property type="protein sequence ID" value="GAI05619.1"/>
    <property type="molecule type" value="Genomic_DNA"/>
</dbReference>
<name>X1MGY1_9ZZZZ</name>
<feature type="domain" description="CheC-like protein" evidence="3">
    <location>
        <begin position="26"/>
        <end position="62"/>
    </location>
</feature>
<gene>
    <name evidence="4" type="ORF">S06H3_10174</name>
</gene>
<sequence>ERSAFSLIDILMGKMPGETKSIGTEMEESALMEIGNMLASSFCDAIADFFQFSMMPSPPSFSFDMMSAMMENLMVAMAEAEKTEQVILFKCDFKDETEKGIYGYIMLFPHHDSLKNMLALLEAEVK</sequence>
<comment type="caution">
    <text evidence="4">The sequence shown here is derived from an EMBL/GenBank/DDBJ whole genome shotgun (WGS) entry which is preliminary data.</text>
</comment>
<evidence type="ECO:0000256" key="1">
    <source>
        <dbReference type="ARBA" id="ARBA00022500"/>
    </source>
</evidence>
<evidence type="ECO:0000256" key="2">
    <source>
        <dbReference type="ARBA" id="ARBA00022801"/>
    </source>
</evidence>
<dbReference type="PANTHER" id="PTHR43693:SF1">
    <property type="entry name" value="PROTEIN PHOSPHATASE CHEZ"/>
    <property type="match status" value="1"/>
</dbReference>
<dbReference type="PANTHER" id="PTHR43693">
    <property type="entry name" value="PROTEIN PHOSPHATASE CHEZ"/>
    <property type="match status" value="1"/>
</dbReference>
<dbReference type="InterPro" id="IPR050992">
    <property type="entry name" value="CheZ_family_phosphatases"/>
</dbReference>
<dbReference type="InterPro" id="IPR028976">
    <property type="entry name" value="CheC-like_sf"/>
</dbReference>
<dbReference type="SUPFAM" id="SSF103039">
    <property type="entry name" value="CheC-like"/>
    <property type="match status" value="1"/>
</dbReference>
<dbReference type="Pfam" id="PF04509">
    <property type="entry name" value="CheC"/>
    <property type="match status" value="1"/>
</dbReference>
<feature type="non-terminal residue" evidence="4">
    <location>
        <position position="1"/>
    </location>
</feature>
<dbReference type="InterPro" id="IPR007597">
    <property type="entry name" value="CheC"/>
</dbReference>
<accession>X1MGY1</accession>
<organism evidence="4">
    <name type="scientific">marine sediment metagenome</name>
    <dbReference type="NCBI Taxonomy" id="412755"/>
    <lineage>
        <taxon>unclassified sequences</taxon>
        <taxon>metagenomes</taxon>
        <taxon>ecological metagenomes</taxon>
    </lineage>
</organism>
<dbReference type="GO" id="GO:0016787">
    <property type="term" value="F:hydrolase activity"/>
    <property type="evidence" value="ECO:0007669"/>
    <property type="project" value="UniProtKB-KW"/>
</dbReference>
<dbReference type="Gene3D" id="3.40.1550.10">
    <property type="entry name" value="CheC-like"/>
    <property type="match status" value="1"/>
</dbReference>
<keyword evidence="2" id="KW-0378">Hydrolase</keyword>
<evidence type="ECO:0000259" key="3">
    <source>
        <dbReference type="Pfam" id="PF04509"/>
    </source>
</evidence>
<evidence type="ECO:0000313" key="4">
    <source>
        <dbReference type="EMBL" id="GAI05619.1"/>
    </source>
</evidence>
<dbReference type="GO" id="GO:0006935">
    <property type="term" value="P:chemotaxis"/>
    <property type="evidence" value="ECO:0007669"/>
    <property type="project" value="UniProtKB-KW"/>
</dbReference>
<dbReference type="AlphaFoldDB" id="X1MGY1"/>
<dbReference type="CDD" id="cd17909">
    <property type="entry name" value="CheC_ClassI"/>
    <property type="match status" value="1"/>
</dbReference>
<reference evidence="4" key="1">
    <citation type="journal article" date="2014" name="Front. Microbiol.">
        <title>High frequency of phylogenetically diverse reductive dehalogenase-homologous genes in deep subseafloor sedimentary metagenomes.</title>
        <authorList>
            <person name="Kawai M."/>
            <person name="Futagami T."/>
            <person name="Toyoda A."/>
            <person name="Takaki Y."/>
            <person name="Nishi S."/>
            <person name="Hori S."/>
            <person name="Arai W."/>
            <person name="Tsubouchi T."/>
            <person name="Morono Y."/>
            <person name="Uchiyama I."/>
            <person name="Ito T."/>
            <person name="Fujiyama A."/>
            <person name="Inagaki F."/>
            <person name="Takami H."/>
        </authorList>
    </citation>
    <scope>NUCLEOTIDE SEQUENCE</scope>
    <source>
        <strain evidence="4">Expedition CK06-06</strain>
    </source>
</reference>
<protein>
    <recommendedName>
        <fullName evidence="3">CheC-like protein domain-containing protein</fullName>
    </recommendedName>
</protein>
<keyword evidence="1" id="KW-0145">Chemotaxis</keyword>